<dbReference type="Gene3D" id="3.40.50.2300">
    <property type="match status" value="1"/>
</dbReference>
<evidence type="ECO:0000256" key="2">
    <source>
        <dbReference type="PROSITE-ProRule" id="PRU00169"/>
    </source>
</evidence>
<dbReference type="KEGG" id="pex:IZT61_06360"/>
<dbReference type="RefSeq" id="WP_196100339.1">
    <property type="nucleotide sequence ID" value="NZ_CP064939.1"/>
</dbReference>
<feature type="modified residue" description="4-aspartylphosphate" evidence="2">
    <location>
        <position position="53"/>
    </location>
</feature>
<proteinExistence type="predicted"/>
<dbReference type="PANTHER" id="PTHR44591:SF3">
    <property type="entry name" value="RESPONSE REGULATORY DOMAIN-CONTAINING PROTEIN"/>
    <property type="match status" value="1"/>
</dbReference>
<dbReference type="SMART" id="SM00448">
    <property type="entry name" value="REC"/>
    <property type="match status" value="1"/>
</dbReference>
<organism evidence="4 5">
    <name type="scientific">Pedobacter endophyticus</name>
    <dbReference type="NCBI Taxonomy" id="2789740"/>
    <lineage>
        <taxon>Bacteria</taxon>
        <taxon>Pseudomonadati</taxon>
        <taxon>Bacteroidota</taxon>
        <taxon>Sphingobacteriia</taxon>
        <taxon>Sphingobacteriales</taxon>
        <taxon>Sphingobacteriaceae</taxon>
        <taxon>Pedobacter</taxon>
    </lineage>
</organism>
<name>A0A7S9L1Q4_9SPHI</name>
<evidence type="ECO:0000256" key="1">
    <source>
        <dbReference type="ARBA" id="ARBA00022553"/>
    </source>
</evidence>
<gene>
    <name evidence="4" type="ORF">IZT61_06360</name>
</gene>
<accession>A0A7S9L1Q4</accession>
<dbReference type="InterPro" id="IPR050595">
    <property type="entry name" value="Bact_response_regulator"/>
</dbReference>
<dbReference type="AlphaFoldDB" id="A0A7S9L1Q4"/>
<dbReference type="Proteomes" id="UP000594759">
    <property type="component" value="Chromosome"/>
</dbReference>
<reference evidence="4 5" key="1">
    <citation type="submission" date="2020-11" db="EMBL/GenBank/DDBJ databases">
        <title>Pedobacter endophytica, an endophytic bacteria isolated form Carex pumila.</title>
        <authorList>
            <person name="Peng Y."/>
            <person name="Jiang L."/>
            <person name="Lee J."/>
        </authorList>
    </citation>
    <scope>NUCLEOTIDE SEQUENCE [LARGE SCALE GENOMIC DNA]</scope>
    <source>
        <strain evidence="4 5">JBR3-12</strain>
    </source>
</reference>
<evidence type="ECO:0000313" key="5">
    <source>
        <dbReference type="Proteomes" id="UP000594759"/>
    </source>
</evidence>
<dbReference type="InterPro" id="IPR001789">
    <property type="entry name" value="Sig_transdc_resp-reg_receiver"/>
</dbReference>
<evidence type="ECO:0000259" key="3">
    <source>
        <dbReference type="PROSITE" id="PS50110"/>
    </source>
</evidence>
<protein>
    <submittedName>
        <fullName evidence="4">Response regulator transcription factor</fullName>
    </submittedName>
</protein>
<dbReference type="PANTHER" id="PTHR44591">
    <property type="entry name" value="STRESS RESPONSE REGULATOR PROTEIN 1"/>
    <property type="match status" value="1"/>
</dbReference>
<keyword evidence="5" id="KW-1185">Reference proteome</keyword>
<dbReference type="PROSITE" id="PS50110">
    <property type="entry name" value="RESPONSE_REGULATORY"/>
    <property type="match status" value="1"/>
</dbReference>
<dbReference type="InterPro" id="IPR011006">
    <property type="entry name" value="CheY-like_superfamily"/>
</dbReference>
<dbReference type="Pfam" id="PF00072">
    <property type="entry name" value="Response_reg"/>
    <property type="match status" value="1"/>
</dbReference>
<dbReference type="SUPFAM" id="SSF52172">
    <property type="entry name" value="CheY-like"/>
    <property type="match status" value="1"/>
</dbReference>
<feature type="domain" description="Response regulatory" evidence="3">
    <location>
        <begin position="4"/>
        <end position="118"/>
    </location>
</feature>
<dbReference type="EMBL" id="CP064939">
    <property type="protein sequence ID" value="QPH40885.1"/>
    <property type="molecule type" value="Genomic_DNA"/>
</dbReference>
<sequence length="121" mass="13571">MTKKLLICDDDINIIEMLEIVLDDTPIEIITETDSKKVFDLIKERTPNLVLLDLWMPVVSGDQVLRQIRESEQIGDLPVLIMSAAQDGKEVAMRSGADGYIAKPFDIDELIAKVEELIGMN</sequence>
<dbReference type="GO" id="GO:0000160">
    <property type="term" value="P:phosphorelay signal transduction system"/>
    <property type="evidence" value="ECO:0007669"/>
    <property type="project" value="InterPro"/>
</dbReference>
<keyword evidence="1 2" id="KW-0597">Phosphoprotein</keyword>
<evidence type="ECO:0000313" key="4">
    <source>
        <dbReference type="EMBL" id="QPH40885.1"/>
    </source>
</evidence>